<sequence>MNPYKTFKTLVPEQRKNLLILFATGLLYWIGITIFLPILPLYVEHLGGTKQQIGMVMGSFAIGLILSRTWLGEIADYRGRKIVVIIGTIVAFLSPIGYLVANSIVHLIAVRAFNGISVAAFTTGYNALVTDLAPVKQRGEIIGYMNLSVPLGMALGPALGAILLPQIGYKVLFGCIAGLAFLTCTLSSQVREKNHPLASSEQHQQQNQPSRSFWQLLTSRSLFVPSLIFLLIGMMFGVLVTFLPLYKREMAGLFYSTAAIASFSCRIFVGQASDRYGRGLFISLSLICYTMSMVLLSISESSVGFIMAAILEGTGGGILIPMMLALISDRSYSSERGRVFAVGVSGFDVGIAISGPLLGFLNWEYPSMFALAASFAGIGFLLFITQSNRNIIHSLRFACGLEGDRYAVEEKTLNQ</sequence>
<feature type="transmembrane region" description="Helical" evidence="5">
    <location>
        <begin position="339"/>
        <end position="361"/>
    </location>
</feature>
<evidence type="ECO:0000256" key="2">
    <source>
        <dbReference type="ARBA" id="ARBA00022692"/>
    </source>
</evidence>
<feature type="transmembrane region" description="Helical" evidence="5">
    <location>
        <begin position="18"/>
        <end position="39"/>
    </location>
</feature>
<evidence type="ECO:0000256" key="1">
    <source>
        <dbReference type="ARBA" id="ARBA00004651"/>
    </source>
</evidence>
<name>B7KLG9_GLOC7</name>
<dbReference type="GO" id="GO:0005886">
    <property type="term" value="C:plasma membrane"/>
    <property type="evidence" value="ECO:0007669"/>
    <property type="project" value="UniProtKB-SubCell"/>
</dbReference>
<reference evidence="8" key="1">
    <citation type="journal article" date="2011" name="MBio">
        <title>Novel metabolic attributes of the genus Cyanothece, comprising a group of unicellular nitrogen-fixing Cyanobacteria.</title>
        <authorList>
            <person name="Bandyopadhyay A."/>
            <person name="Elvitigala T."/>
            <person name="Welsh E."/>
            <person name="Stockel J."/>
            <person name="Liberton M."/>
            <person name="Min H."/>
            <person name="Sherman L.A."/>
            <person name="Pakrasi H.B."/>
        </authorList>
    </citation>
    <scope>NUCLEOTIDE SEQUENCE [LARGE SCALE GENOMIC DNA]</scope>
    <source>
        <strain evidence="8">PCC 7424</strain>
    </source>
</reference>
<dbReference type="HOGENOM" id="CLU_001265_10_13_3"/>
<feature type="transmembrane region" description="Helical" evidence="5">
    <location>
        <begin position="107"/>
        <end position="129"/>
    </location>
</feature>
<dbReference type="InterPro" id="IPR020846">
    <property type="entry name" value="MFS_dom"/>
</dbReference>
<evidence type="ECO:0000256" key="4">
    <source>
        <dbReference type="ARBA" id="ARBA00023136"/>
    </source>
</evidence>
<dbReference type="Gene3D" id="1.20.1250.20">
    <property type="entry name" value="MFS general substrate transporter like domains"/>
    <property type="match status" value="2"/>
</dbReference>
<dbReference type="eggNOG" id="COG2814">
    <property type="taxonomic scope" value="Bacteria"/>
</dbReference>
<dbReference type="Pfam" id="PF07690">
    <property type="entry name" value="MFS_1"/>
    <property type="match status" value="1"/>
</dbReference>
<feature type="transmembrane region" description="Helical" evidence="5">
    <location>
        <begin position="281"/>
        <end position="299"/>
    </location>
</feature>
<gene>
    <name evidence="7" type="ordered locus">PCC7424_4171</name>
</gene>
<keyword evidence="4 5" id="KW-0472">Membrane</keyword>
<dbReference type="PRINTS" id="PR01035">
    <property type="entry name" value="TCRTETA"/>
</dbReference>
<feature type="transmembrane region" description="Helical" evidence="5">
    <location>
        <begin position="141"/>
        <end position="161"/>
    </location>
</feature>
<dbReference type="PANTHER" id="PTHR23531">
    <property type="entry name" value="QUINOLENE RESISTANCE PROTEIN NORA"/>
    <property type="match status" value="1"/>
</dbReference>
<dbReference type="OrthoDB" id="9814001at2"/>
<protein>
    <submittedName>
        <fullName evidence="7">Major facilitator superfamily MFS_1</fullName>
    </submittedName>
</protein>
<dbReference type="AlphaFoldDB" id="B7KLG9"/>
<dbReference type="SUPFAM" id="SSF103473">
    <property type="entry name" value="MFS general substrate transporter"/>
    <property type="match status" value="1"/>
</dbReference>
<comment type="subcellular location">
    <subcellularLocation>
        <location evidence="1">Cell membrane</location>
        <topology evidence="1">Multi-pass membrane protein</topology>
    </subcellularLocation>
</comment>
<feature type="transmembrane region" description="Helical" evidence="5">
    <location>
        <begin position="51"/>
        <end position="70"/>
    </location>
</feature>
<keyword evidence="8" id="KW-1185">Reference proteome</keyword>
<dbReference type="InterPro" id="IPR036259">
    <property type="entry name" value="MFS_trans_sf"/>
</dbReference>
<evidence type="ECO:0000256" key="5">
    <source>
        <dbReference type="SAM" id="Phobius"/>
    </source>
</evidence>
<keyword evidence="2 5" id="KW-0812">Transmembrane</keyword>
<keyword evidence="3 5" id="KW-1133">Transmembrane helix</keyword>
<dbReference type="EMBL" id="CP001291">
    <property type="protein sequence ID" value="ACK72541.1"/>
    <property type="molecule type" value="Genomic_DNA"/>
</dbReference>
<evidence type="ECO:0000313" key="8">
    <source>
        <dbReference type="Proteomes" id="UP000002384"/>
    </source>
</evidence>
<dbReference type="STRING" id="65393.PCC7424_4171"/>
<dbReference type="InterPro" id="IPR052714">
    <property type="entry name" value="MFS_Exporter"/>
</dbReference>
<dbReference type="RefSeq" id="WP_015956126.1">
    <property type="nucleotide sequence ID" value="NC_011729.1"/>
</dbReference>
<dbReference type="InterPro" id="IPR011701">
    <property type="entry name" value="MFS"/>
</dbReference>
<evidence type="ECO:0000256" key="3">
    <source>
        <dbReference type="ARBA" id="ARBA00022989"/>
    </source>
</evidence>
<dbReference type="GO" id="GO:0022857">
    <property type="term" value="F:transmembrane transporter activity"/>
    <property type="evidence" value="ECO:0007669"/>
    <property type="project" value="InterPro"/>
</dbReference>
<accession>B7KLG9</accession>
<dbReference type="PROSITE" id="PS50850">
    <property type="entry name" value="MFS"/>
    <property type="match status" value="1"/>
</dbReference>
<feature type="transmembrane region" description="Helical" evidence="5">
    <location>
        <begin position="367"/>
        <end position="385"/>
    </location>
</feature>
<proteinExistence type="predicted"/>
<feature type="transmembrane region" description="Helical" evidence="5">
    <location>
        <begin position="252"/>
        <end position="269"/>
    </location>
</feature>
<evidence type="ECO:0000313" key="7">
    <source>
        <dbReference type="EMBL" id="ACK72541.1"/>
    </source>
</evidence>
<dbReference type="CDD" id="cd17489">
    <property type="entry name" value="MFS_YfcJ_like"/>
    <property type="match status" value="1"/>
</dbReference>
<feature type="transmembrane region" description="Helical" evidence="5">
    <location>
        <begin position="167"/>
        <end position="186"/>
    </location>
</feature>
<feature type="transmembrane region" description="Helical" evidence="5">
    <location>
        <begin position="305"/>
        <end position="327"/>
    </location>
</feature>
<dbReference type="PANTHER" id="PTHR23531:SF1">
    <property type="entry name" value="QUINOLENE RESISTANCE PROTEIN NORA"/>
    <property type="match status" value="1"/>
</dbReference>
<organism evidence="7 8">
    <name type="scientific">Gloeothece citriformis (strain PCC 7424)</name>
    <name type="common">Cyanothece sp. (strain PCC 7424)</name>
    <dbReference type="NCBI Taxonomy" id="65393"/>
    <lineage>
        <taxon>Bacteria</taxon>
        <taxon>Bacillati</taxon>
        <taxon>Cyanobacteriota</taxon>
        <taxon>Cyanophyceae</taxon>
        <taxon>Oscillatoriophycideae</taxon>
        <taxon>Chroococcales</taxon>
        <taxon>Aphanothecaceae</taxon>
        <taxon>Gloeothece</taxon>
        <taxon>Gloeothece citriformis</taxon>
    </lineage>
</organism>
<dbReference type="KEGG" id="cyc:PCC7424_4171"/>
<feature type="transmembrane region" description="Helical" evidence="5">
    <location>
        <begin position="82"/>
        <end position="101"/>
    </location>
</feature>
<feature type="domain" description="Major facilitator superfamily (MFS) profile" evidence="6">
    <location>
        <begin position="17"/>
        <end position="391"/>
    </location>
</feature>
<feature type="transmembrane region" description="Helical" evidence="5">
    <location>
        <begin position="222"/>
        <end position="246"/>
    </location>
</feature>
<dbReference type="InterPro" id="IPR001958">
    <property type="entry name" value="Tet-R_TetA/multi-R_MdtG-like"/>
</dbReference>
<evidence type="ECO:0000259" key="6">
    <source>
        <dbReference type="PROSITE" id="PS50850"/>
    </source>
</evidence>
<dbReference type="Proteomes" id="UP000002384">
    <property type="component" value="Chromosome"/>
</dbReference>